<gene>
    <name evidence="1" type="ORF">EDD38_0049</name>
</gene>
<dbReference type="Proteomes" id="UP000266906">
    <property type="component" value="Unassembled WGS sequence"/>
</dbReference>
<evidence type="ECO:0000313" key="1">
    <source>
        <dbReference type="EMBL" id="RPE31813.1"/>
    </source>
</evidence>
<dbReference type="GO" id="GO:0006400">
    <property type="term" value="P:tRNA modification"/>
    <property type="evidence" value="ECO:0007669"/>
    <property type="project" value="InterPro"/>
</dbReference>
<dbReference type="SUPFAM" id="SSF51713">
    <property type="entry name" value="tRNA-guanine transglycosylase"/>
    <property type="match status" value="1"/>
</dbReference>
<evidence type="ECO:0008006" key="3">
    <source>
        <dbReference type="Google" id="ProtNLM"/>
    </source>
</evidence>
<dbReference type="InterPro" id="IPR036511">
    <property type="entry name" value="TGT-like_sf"/>
</dbReference>
<proteinExistence type="predicted"/>
<protein>
    <recommendedName>
        <fullName evidence="3">Queuine/other tRNA-ribosyltransferase</fullName>
    </recommendedName>
</protein>
<reference evidence="1 2" key="1">
    <citation type="submission" date="2018-11" db="EMBL/GenBank/DDBJ databases">
        <title>Sequencing the genomes of 1000 actinobacteria strains.</title>
        <authorList>
            <person name="Klenk H.-P."/>
        </authorList>
    </citation>
    <scope>NUCLEOTIDE SEQUENCE [LARGE SCALE GENOMIC DNA]</scope>
    <source>
        <strain evidence="1 2">DSM 44781</strain>
    </source>
</reference>
<dbReference type="NCBIfam" id="NF041059">
    <property type="entry name" value="DpdA"/>
    <property type="match status" value="1"/>
</dbReference>
<keyword evidence="2" id="KW-1185">Reference proteome</keyword>
<accession>A0A3N4REK9</accession>
<sequence length="406" mass="45581">MKFYFPDSQDMVSPSYDFVNDEYPPYRVRQRDDVYAHEIVRPVPYDGILVSKAIVDGSVKGAGKYSTPQRERLYRLGVKNFFRADARMSTLGDCGAFNYIDEEIPPYHVDEVLDFYEGCGFDAGISIDHIIFGYLPLGSKEQPNPAWVQRQKISLGLAADFLAAVRRRGEKIQPVGAAQGWGPESYADSVAQLQRMGYQRIALGGMVPLKSHEILACLQAIDEIRRSDTELHLLGINRVDRMMEFAAHGVTSFDSTSAFRQAFMDDRNNFHTTTESFTAIRVPQVDGNPTLKRMILAGNVSQADAITGERACLRALRAYDKGTASLEEALEALKAYEDLVLPPKKKSYIDAYAHTLRSAPWRTCPCKLCHDHGIEIAIFRGTERNKRRGFHNLSVLEAKISLIPFA</sequence>
<comment type="caution">
    <text evidence="1">The sequence shown here is derived from an EMBL/GenBank/DDBJ whole genome shotgun (WGS) entry which is preliminary data.</text>
</comment>
<dbReference type="Gene3D" id="3.20.20.105">
    <property type="entry name" value="Queuine tRNA-ribosyltransferase-like"/>
    <property type="match status" value="1"/>
</dbReference>
<dbReference type="AlphaFoldDB" id="A0A3N4REK9"/>
<organism evidence="1 2">
    <name type="scientific">Kitasatospora cineracea</name>
    <dbReference type="NCBI Taxonomy" id="88074"/>
    <lineage>
        <taxon>Bacteria</taxon>
        <taxon>Bacillati</taxon>
        <taxon>Actinomycetota</taxon>
        <taxon>Actinomycetes</taxon>
        <taxon>Kitasatosporales</taxon>
        <taxon>Streptomycetaceae</taxon>
        <taxon>Kitasatospora</taxon>
    </lineage>
</organism>
<dbReference type="RefSeq" id="WP_123816952.1">
    <property type="nucleotide sequence ID" value="NZ_RKQG01000001.1"/>
</dbReference>
<evidence type="ECO:0000313" key="2">
    <source>
        <dbReference type="Proteomes" id="UP000266906"/>
    </source>
</evidence>
<dbReference type="InterPro" id="IPR053537">
    <property type="entry name" value="DNA-guanine_TGase"/>
</dbReference>
<name>A0A3N4REK9_9ACTN</name>
<dbReference type="EMBL" id="RKQG01000001">
    <property type="protein sequence ID" value="RPE31813.1"/>
    <property type="molecule type" value="Genomic_DNA"/>
</dbReference>